<keyword evidence="3" id="KW-0560">Oxidoreductase</keyword>
<evidence type="ECO:0000256" key="4">
    <source>
        <dbReference type="RuleBase" id="RU000363"/>
    </source>
</evidence>
<dbReference type="Proteomes" id="UP000500767">
    <property type="component" value="Chromosome"/>
</dbReference>
<dbReference type="InterPro" id="IPR002347">
    <property type="entry name" value="SDR_fam"/>
</dbReference>
<gene>
    <name evidence="5" type="ORF">HN018_12110</name>
</gene>
<dbReference type="KEGG" id="lck:HN018_12110"/>
<comment type="similarity">
    <text evidence="1 4">Belongs to the short-chain dehydrogenases/reductases (SDR) family.</text>
</comment>
<dbReference type="PRINTS" id="PR00081">
    <property type="entry name" value="GDHRDH"/>
</dbReference>
<sequence length="252" mass="26169">MHNQPVALITGANQGIGLQVAKDLAGHGFTVLIGSRDLARGMEAASTIDGDARAIQLDVTDAASVAAAADRIRDELGKLDVLIQNAGISNTNKKPGQTFQEYAQTCTASILNIDEMRAVWDTNVFGVLTVYQAMVPLIRSTPGSCIVNVSSGAGSLTANSDPASPLHSSFGPIYPGSKTALNALTVAMAIELGAEGIPVNAVSPGFIGTNLNAFQGTGTVEEGAQEIVRVVLLGRNGPTGKFTRWQDAPIPW</sequence>
<protein>
    <submittedName>
        <fullName evidence="5">SDR family NAD(P)-dependent oxidoreductase</fullName>
    </submittedName>
</protein>
<evidence type="ECO:0000313" key="6">
    <source>
        <dbReference type="Proteomes" id="UP000500767"/>
    </source>
</evidence>
<dbReference type="GO" id="GO:0016491">
    <property type="term" value="F:oxidoreductase activity"/>
    <property type="evidence" value="ECO:0007669"/>
    <property type="project" value="UniProtKB-KW"/>
</dbReference>
<keyword evidence="2" id="KW-0521">NADP</keyword>
<dbReference type="InterPro" id="IPR020904">
    <property type="entry name" value="Sc_DH/Rdtase_CS"/>
</dbReference>
<evidence type="ECO:0000256" key="1">
    <source>
        <dbReference type="ARBA" id="ARBA00006484"/>
    </source>
</evidence>
<dbReference type="Gene3D" id="3.40.50.720">
    <property type="entry name" value="NAD(P)-binding Rossmann-like Domain"/>
    <property type="match status" value="1"/>
</dbReference>
<dbReference type="PANTHER" id="PTHR43490">
    <property type="entry name" value="(+)-NEOMENTHOL DEHYDROGENASE"/>
    <property type="match status" value="1"/>
</dbReference>
<organism evidence="5 6">
    <name type="scientific">Lichenicola cladoniae</name>
    <dbReference type="NCBI Taxonomy" id="1484109"/>
    <lineage>
        <taxon>Bacteria</taxon>
        <taxon>Pseudomonadati</taxon>
        <taxon>Pseudomonadota</taxon>
        <taxon>Alphaproteobacteria</taxon>
        <taxon>Acetobacterales</taxon>
        <taxon>Acetobacteraceae</taxon>
        <taxon>Lichenicola</taxon>
    </lineage>
</organism>
<dbReference type="RefSeq" id="WP_171835630.1">
    <property type="nucleotide sequence ID" value="NZ_CP053708.1"/>
</dbReference>
<dbReference type="SUPFAM" id="SSF51735">
    <property type="entry name" value="NAD(P)-binding Rossmann-fold domains"/>
    <property type="match status" value="1"/>
</dbReference>
<evidence type="ECO:0000256" key="2">
    <source>
        <dbReference type="ARBA" id="ARBA00022857"/>
    </source>
</evidence>
<proteinExistence type="inferred from homology"/>
<dbReference type="AlphaFoldDB" id="A0A6M8HQD9"/>
<dbReference type="Pfam" id="PF00106">
    <property type="entry name" value="adh_short"/>
    <property type="match status" value="1"/>
</dbReference>
<dbReference type="PROSITE" id="PS00061">
    <property type="entry name" value="ADH_SHORT"/>
    <property type="match status" value="1"/>
</dbReference>
<dbReference type="InterPro" id="IPR036291">
    <property type="entry name" value="NAD(P)-bd_dom_sf"/>
</dbReference>
<accession>A0A6M8HQD9</accession>
<reference evidence="5 6" key="1">
    <citation type="journal article" date="2014" name="World J. Microbiol. Biotechnol.">
        <title>Biodiversity and physiological characteristics of Antarctic and Arctic lichens-associated bacteria.</title>
        <authorList>
            <person name="Lee Y.M."/>
            <person name="Kim E.H."/>
            <person name="Lee H.K."/>
            <person name="Hong S.G."/>
        </authorList>
    </citation>
    <scope>NUCLEOTIDE SEQUENCE [LARGE SCALE GENOMIC DNA]</scope>
    <source>
        <strain evidence="5 6">PAMC 26569</strain>
    </source>
</reference>
<dbReference type="EMBL" id="CP053708">
    <property type="protein sequence ID" value="QKE90679.1"/>
    <property type="molecule type" value="Genomic_DNA"/>
</dbReference>
<dbReference type="PANTHER" id="PTHR43490:SF99">
    <property type="entry name" value="SHORT-CHAIN DEHYDROGENASE_REDUCTASE"/>
    <property type="match status" value="1"/>
</dbReference>
<name>A0A6M8HQD9_9PROT</name>
<evidence type="ECO:0000313" key="5">
    <source>
        <dbReference type="EMBL" id="QKE90679.1"/>
    </source>
</evidence>
<evidence type="ECO:0000256" key="3">
    <source>
        <dbReference type="ARBA" id="ARBA00023002"/>
    </source>
</evidence>
<dbReference type="PRINTS" id="PR00080">
    <property type="entry name" value="SDRFAMILY"/>
</dbReference>
<keyword evidence="6" id="KW-1185">Reference proteome</keyword>